<evidence type="ECO:0000313" key="3">
    <source>
        <dbReference type="EMBL" id="SDY56416.1"/>
    </source>
</evidence>
<dbReference type="PIRSF" id="PIRSF016578">
    <property type="entry name" value="HsaA"/>
    <property type="match status" value="1"/>
</dbReference>
<dbReference type="Gene3D" id="1.10.540.10">
    <property type="entry name" value="Acyl-CoA dehydrogenase/oxidase, N-terminal domain"/>
    <property type="match status" value="1"/>
</dbReference>
<dbReference type="InterPro" id="IPR009100">
    <property type="entry name" value="AcylCoA_DH/oxidase_NM_dom_sf"/>
</dbReference>
<dbReference type="Proteomes" id="UP000198891">
    <property type="component" value="Unassembled WGS sequence"/>
</dbReference>
<dbReference type="Pfam" id="PF08028">
    <property type="entry name" value="Acyl-CoA_dh_2"/>
    <property type="match status" value="1"/>
</dbReference>
<accession>A0A1H3KWM4</accession>
<gene>
    <name evidence="3" type="ORF">SAMN05216554_0723</name>
</gene>
<dbReference type="RefSeq" id="WP_092548853.1">
    <property type="nucleotide sequence ID" value="NZ_FNPZ01000001.1"/>
</dbReference>
<dbReference type="GO" id="GO:0003995">
    <property type="term" value="F:acyl-CoA dehydrogenase activity"/>
    <property type="evidence" value="ECO:0007669"/>
    <property type="project" value="TreeGrafter"/>
</dbReference>
<dbReference type="PANTHER" id="PTHR43884:SF12">
    <property type="entry name" value="ISOVALERYL-COA DEHYDROGENASE, MITOCHONDRIAL-RELATED"/>
    <property type="match status" value="1"/>
</dbReference>
<dbReference type="PANTHER" id="PTHR43884">
    <property type="entry name" value="ACYL-COA DEHYDROGENASE"/>
    <property type="match status" value="1"/>
</dbReference>
<feature type="domain" description="Acyl-CoA dehydrogenase C-terminal" evidence="2">
    <location>
        <begin position="262"/>
        <end position="388"/>
    </location>
</feature>
<dbReference type="AlphaFoldDB" id="A0A1H3KWM4"/>
<organism evidence="3 4">
    <name type="scientific">Herbiconiux ginsengi</name>
    <dbReference type="NCBI Taxonomy" id="381665"/>
    <lineage>
        <taxon>Bacteria</taxon>
        <taxon>Bacillati</taxon>
        <taxon>Actinomycetota</taxon>
        <taxon>Actinomycetes</taxon>
        <taxon>Micrococcales</taxon>
        <taxon>Microbacteriaceae</taxon>
        <taxon>Herbiconiux</taxon>
    </lineage>
</organism>
<protein>
    <submittedName>
        <fullName evidence="3">Acyl-CoA dehydrogenase</fullName>
    </submittedName>
</protein>
<dbReference type="SUPFAM" id="SSF56645">
    <property type="entry name" value="Acyl-CoA dehydrogenase NM domain-like"/>
    <property type="match status" value="1"/>
</dbReference>
<dbReference type="Gene3D" id="2.40.110.10">
    <property type="entry name" value="Butyryl-CoA Dehydrogenase, subunit A, domain 2"/>
    <property type="match status" value="1"/>
</dbReference>
<dbReference type="Gene3D" id="1.20.140.10">
    <property type="entry name" value="Butyryl-CoA Dehydrogenase, subunit A, domain 3"/>
    <property type="match status" value="1"/>
</dbReference>
<reference evidence="3 4" key="1">
    <citation type="submission" date="2016-10" db="EMBL/GenBank/DDBJ databases">
        <authorList>
            <person name="de Groot N.N."/>
        </authorList>
    </citation>
    <scope>NUCLEOTIDE SEQUENCE [LARGE SCALE GENOMIC DNA]</scope>
    <source>
        <strain evidence="3 4">CGMCC 4.3491</strain>
    </source>
</reference>
<dbReference type="EMBL" id="FNPZ01000001">
    <property type="protein sequence ID" value="SDY56416.1"/>
    <property type="molecule type" value="Genomic_DNA"/>
</dbReference>
<dbReference type="InterPro" id="IPR036250">
    <property type="entry name" value="AcylCo_DH-like_C"/>
</dbReference>
<proteinExistence type="predicted"/>
<keyword evidence="1" id="KW-0560">Oxidoreductase</keyword>
<evidence type="ECO:0000313" key="4">
    <source>
        <dbReference type="Proteomes" id="UP000198891"/>
    </source>
</evidence>
<dbReference type="SUPFAM" id="SSF47203">
    <property type="entry name" value="Acyl-CoA dehydrogenase C-terminal domain-like"/>
    <property type="match status" value="1"/>
</dbReference>
<evidence type="ECO:0000259" key="2">
    <source>
        <dbReference type="Pfam" id="PF08028"/>
    </source>
</evidence>
<dbReference type="OrthoDB" id="3404950at2"/>
<dbReference type="GO" id="GO:0050660">
    <property type="term" value="F:flavin adenine dinucleotide binding"/>
    <property type="evidence" value="ECO:0007669"/>
    <property type="project" value="InterPro"/>
</dbReference>
<keyword evidence="4" id="KW-1185">Reference proteome</keyword>
<sequence length="426" mass="45156">MTAIDTNPSPREATTETIRAEYGLSVPDTAEAIVGNAHAILPVIAEEADEIERLARLSPRAERVMRAAGVFEMGFPAHRGGVEATLAQQVEVTALIAAVDASAGWNVGVLNAGGYYAGRLGDEAYAELYPTRDMPTSGAFHPRGRAERVDGGYLVTGEWNWGSGSYTAEHIVGGAEVFENGEPVTGAHGKQMHLGLWLPRPSIEVSHNWQTLGVRGSGSTSYSITEPAFVPAGHAFDREALDNGDADPLNKSVHVSHFALTGVVLGVARHAVQLAGDFVRARLGSADAAKIDAATRQALGEAMGEVDFAYAGVREVARLTDEVLWTPGLALTPVQRTRMTAANAVAANALRRSMNLCMEIASASYILDVNPIQRVLRDGMSALAHAGTRRTHLGTYAAAALNNPQNGYTIPDDVSNDGGARVRESR</sequence>
<dbReference type="STRING" id="381665.SAMN05216554_0723"/>
<name>A0A1H3KWM4_9MICO</name>
<dbReference type="InterPro" id="IPR037069">
    <property type="entry name" value="AcylCoA_DH/ox_N_sf"/>
</dbReference>
<evidence type="ECO:0000256" key="1">
    <source>
        <dbReference type="ARBA" id="ARBA00023002"/>
    </source>
</evidence>
<dbReference type="InterPro" id="IPR046373">
    <property type="entry name" value="Acyl-CoA_Oxase/DH_mid-dom_sf"/>
</dbReference>
<dbReference type="InterPro" id="IPR013107">
    <property type="entry name" value="Acyl-CoA_DH_C"/>
</dbReference>